<keyword evidence="5" id="KW-0819">tRNA processing</keyword>
<sequence length="154" mass="16627">MTATALHLPDEAATESLGAALQAKRPRHGCVHLTGDLGAGKTTLVRGFLRGAGHEGAVRSPTYTLIEPYELSGGAVFHLDLYRLSDPEELEFIGLRELLDAGLLLVEWPERGEGVLPAPGLHVHLALSDSGRMAHLEAFSGEWSDLRRMLDPVD</sequence>
<dbReference type="Proteomes" id="UP001556653">
    <property type="component" value="Unassembled WGS sequence"/>
</dbReference>
<keyword evidence="9" id="KW-0460">Magnesium</keyword>
<dbReference type="Pfam" id="PF02367">
    <property type="entry name" value="TsaE"/>
    <property type="match status" value="1"/>
</dbReference>
<evidence type="ECO:0000256" key="3">
    <source>
        <dbReference type="ARBA" id="ARBA00019010"/>
    </source>
</evidence>
<comment type="caution">
    <text evidence="11">The sequence shown here is derived from an EMBL/GenBank/DDBJ whole genome shotgun (WGS) entry which is preliminary data.</text>
</comment>
<evidence type="ECO:0000256" key="10">
    <source>
        <dbReference type="ARBA" id="ARBA00032441"/>
    </source>
</evidence>
<organism evidence="11 12">
    <name type="scientific">Spiribacter onubensis</name>
    <dbReference type="NCBI Taxonomy" id="3122420"/>
    <lineage>
        <taxon>Bacteria</taxon>
        <taxon>Pseudomonadati</taxon>
        <taxon>Pseudomonadota</taxon>
        <taxon>Gammaproteobacteria</taxon>
        <taxon>Chromatiales</taxon>
        <taxon>Ectothiorhodospiraceae</taxon>
        <taxon>Spiribacter</taxon>
    </lineage>
</organism>
<dbReference type="InterPro" id="IPR027417">
    <property type="entry name" value="P-loop_NTPase"/>
</dbReference>
<keyword evidence="4" id="KW-0963">Cytoplasm</keyword>
<evidence type="ECO:0000313" key="11">
    <source>
        <dbReference type="EMBL" id="MEX0386567.1"/>
    </source>
</evidence>
<evidence type="ECO:0000256" key="5">
    <source>
        <dbReference type="ARBA" id="ARBA00022694"/>
    </source>
</evidence>
<name>A0ABV3S8U9_9GAMM</name>
<evidence type="ECO:0000256" key="4">
    <source>
        <dbReference type="ARBA" id="ARBA00022490"/>
    </source>
</evidence>
<evidence type="ECO:0000256" key="6">
    <source>
        <dbReference type="ARBA" id="ARBA00022723"/>
    </source>
</evidence>
<dbReference type="RefSeq" id="WP_367967034.1">
    <property type="nucleotide sequence ID" value="NZ_JBAKFI010000001.1"/>
</dbReference>
<accession>A0ABV3S8U9</accession>
<dbReference type="InterPro" id="IPR003442">
    <property type="entry name" value="T6A_TsaE"/>
</dbReference>
<dbReference type="NCBIfam" id="TIGR00150">
    <property type="entry name" value="T6A_YjeE"/>
    <property type="match status" value="1"/>
</dbReference>
<keyword evidence="6" id="KW-0479">Metal-binding</keyword>
<keyword evidence="7" id="KW-0547">Nucleotide-binding</keyword>
<dbReference type="PANTHER" id="PTHR33540:SF2">
    <property type="entry name" value="TRNA THREONYLCARBAMOYLADENOSINE BIOSYNTHESIS PROTEIN TSAE"/>
    <property type="match status" value="1"/>
</dbReference>
<reference evidence="11 12" key="1">
    <citation type="submission" date="2024-02" db="EMBL/GenBank/DDBJ databases">
        <title>New especies of Spiribacter isolated from saline water.</title>
        <authorList>
            <person name="Leon M.J."/>
            <person name="De La Haba R."/>
            <person name="Sanchez-Porro C."/>
            <person name="Ventosa A."/>
        </authorList>
    </citation>
    <scope>NUCLEOTIDE SEQUENCE [LARGE SCALE GENOMIC DNA]</scope>
    <source>
        <strain evidence="12">ag22IC4-227</strain>
    </source>
</reference>
<comment type="subcellular location">
    <subcellularLocation>
        <location evidence="1">Cytoplasm</location>
    </subcellularLocation>
</comment>
<protein>
    <recommendedName>
        <fullName evidence="3">tRNA threonylcarbamoyladenosine biosynthesis protein TsaE</fullName>
    </recommendedName>
    <alternativeName>
        <fullName evidence="10">t(6)A37 threonylcarbamoyladenosine biosynthesis protein TsaE</fullName>
    </alternativeName>
</protein>
<dbReference type="PANTHER" id="PTHR33540">
    <property type="entry name" value="TRNA THREONYLCARBAMOYLADENOSINE BIOSYNTHESIS PROTEIN TSAE"/>
    <property type="match status" value="1"/>
</dbReference>
<dbReference type="SUPFAM" id="SSF52540">
    <property type="entry name" value="P-loop containing nucleoside triphosphate hydrolases"/>
    <property type="match status" value="1"/>
</dbReference>
<evidence type="ECO:0000256" key="8">
    <source>
        <dbReference type="ARBA" id="ARBA00022840"/>
    </source>
</evidence>
<dbReference type="Gene3D" id="3.40.50.300">
    <property type="entry name" value="P-loop containing nucleotide triphosphate hydrolases"/>
    <property type="match status" value="1"/>
</dbReference>
<keyword evidence="8" id="KW-0067">ATP-binding</keyword>
<evidence type="ECO:0000256" key="9">
    <source>
        <dbReference type="ARBA" id="ARBA00022842"/>
    </source>
</evidence>
<gene>
    <name evidence="11" type="primary">tsaE</name>
    <name evidence="11" type="ORF">V6X64_06140</name>
</gene>
<evidence type="ECO:0000256" key="2">
    <source>
        <dbReference type="ARBA" id="ARBA00007599"/>
    </source>
</evidence>
<evidence type="ECO:0000313" key="12">
    <source>
        <dbReference type="Proteomes" id="UP001556653"/>
    </source>
</evidence>
<comment type="similarity">
    <text evidence="2">Belongs to the TsaE family.</text>
</comment>
<dbReference type="EMBL" id="JBAKFJ010000001">
    <property type="protein sequence ID" value="MEX0386567.1"/>
    <property type="molecule type" value="Genomic_DNA"/>
</dbReference>
<keyword evidence="12" id="KW-1185">Reference proteome</keyword>
<proteinExistence type="inferred from homology"/>
<evidence type="ECO:0000256" key="1">
    <source>
        <dbReference type="ARBA" id="ARBA00004496"/>
    </source>
</evidence>
<evidence type="ECO:0000256" key="7">
    <source>
        <dbReference type="ARBA" id="ARBA00022741"/>
    </source>
</evidence>